<dbReference type="AlphaFoldDB" id="A0A6J6G452"/>
<dbReference type="EMBL" id="CAEZUG010000038">
    <property type="protein sequence ID" value="CAB4593755.1"/>
    <property type="molecule type" value="Genomic_DNA"/>
</dbReference>
<reference evidence="2" key="1">
    <citation type="submission" date="2020-05" db="EMBL/GenBank/DDBJ databases">
        <authorList>
            <person name="Chiriac C."/>
            <person name="Salcher M."/>
            <person name="Ghai R."/>
            <person name="Kavagutti S V."/>
        </authorList>
    </citation>
    <scope>NUCLEOTIDE SEQUENCE</scope>
</reference>
<dbReference type="InterPro" id="IPR015422">
    <property type="entry name" value="PyrdxlP-dep_Trfase_small"/>
</dbReference>
<protein>
    <submittedName>
        <fullName evidence="2">Unannotated protein</fullName>
    </submittedName>
</protein>
<feature type="domain" description="Aminotransferase class V" evidence="1">
    <location>
        <begin position="65"/>
        <end position="364"/>
    </location>
</feature>
<dbReference type="PANTHER" id="PTHR43586:SF15">
    <property type="entry name" value="BLR3095 PROTEIN"/>
    <property type="match status" value="1"/>
</dbReference>
<dbReference type="EMBL" id="CAEZWQ010000035">
    <property type="protein sequence ID" value="CAB4659700.1"/>
    <property type="molecule type" value="Genomic_DNA"/>
</dbReference>
<evidence type="ECO:0000259" key="1">
    <source>
        <dbReference type="Pfam" id="PF00266"/>
    </source>
</evidence>
<dbReference type="InterPro" id="IPR015421">
    <property type="entry name" value="PyrdxlP-dep_Trfase_major"/>
</dbReference>
<dbReference type="InterPro" id="IPR015424">
    <property type="entry name" value="PyrdxlP-dep_Trfase"/>
</dbReference>
<name>A0A6J6G452_9ZZZZ</name>
<dbReference type="PANTHER" id="PTHR43586">
    <property type="entry name" value="CYSTEINE DESULFURASE"/>
    <property type="match status" value="1"/>
</dbReference>
<evidence type="ECO:0000313" key="2">
    <source>
        <dbReference type="EMBL" id="CAB4593755.1"/>
    </source>
</evidence>
<dbReference type="SUPFAM" id="SSF53383">
    <property type="entry name" value="PLP-dependent transferases"/>
    <property type="match status" value="1"/>
</dbReference>
<dbReference type="Gene3D" id="3.90.1150.10">
    <property type="entry name" value="Aspartate Aminotransferase, domain 1"/>
    <property type="match status" value="1"/>
</dbReference>
<evidence type="ECO:0000313" key="3">
    <source>
        <dbReference type="EMBL" id="CAB4659700.1"/>
    </source>
</evidence>
<sequence length="388" mass="41738">MAVDSATKDLASLHRSQFSVFEHVTYVNSCSQGALADSVRKSFDTYIATLELKGSAWGDWAGYQETMRSLFAEFFKVPTSEIAVTTSASAGVNAVASALDFTKKRNKIVTTENEFPTIGQTWHAQELRGAVVQHIQSTKDLRVDVAAMIAAIDDETLIVSITHGCYHNGAVTELEPIIEAAHKVGALVLVDAYQTVGAVPLNLSTLKADFVVGGTLKYLLGVPGVGFLYARSETTGHLIPTSTGWFAAKDIFAMGIHAYDPAKDARRFESGTPAIPSLYPSSTGLQMVIDIGIENIHSYVSGIHEAIRSGIESLGGTVITPRNLAHHGAMLAVASLDENAHVSALEAENVVTSSRGGNIRVSPHFYNNYEDVEKIIAAFAKTNHFLRK</sequence>
<organism evidence="2">
    <name type="scientific">freshwater metagenome</name>
    <dbReference type="NCBI Taxonomy" id="449393"/>
    <lineage>
        <taxon>unclassified sequences</taxon>
        <taxon>metagenomes</taxon>
        <taxon>ecological metagenomes</taxon>
    </lineage>
</organism>
<accession>A0A6J6G452</accession>
<dbReference type="Pfam" id="PF00266">
    <property type="entry name" value="Aminotran_5"/>
    <property type="match status" value="1"/>
</dbReference>
<proteinExistence type="predicted"/>
<gene>
    <name evidence="2" type="ORF">UFOPK1795_00745</name>
    <name evidence="3" type="ORF">UFOPK2275_00445</name>
</gene>
<dbReference type="Gene3D" id="3.40.640.10">
    <property type="entry name" value="Type I PLP-dependent aspartate aminotransferase-like (Major domain)"/>
    <property type="match status" value="1"/>
</dbReference>
<dbReference type="InterPro" id="IPR000192">
    <property type="entry name" value="Aminotrans_V_dom"/>
</dbReference>